<evidence type="ECO:0000313" key="3">
    <source>
        <dbReference type="Proteomes" id="UP001566132"/>
    </source>
</evidence>
<name>A0ABD1E2R3_HYPHA</name>
<organism evidence="2 3">
    <name type="scientific">Hypothenemus hampei</name>
    <name type="common">Coffee berry borer</name>
    <dbReference type="NCBI Taxonomy" id="57062"/>
    <lineage>
        <taxon>Eukaryota</taxon>
        <taxon>Metazoa</taxon>
        <taxon>Ecdysozoa</taxon>
        <taxon>Arthropoda</taxon>
        <taxon>Hexapoda</taxon>
        <taxon>Insecta</taxon>
        <taxon>Pterygota</taxon>
        <taxon>Neoptera</taxon>
        <taxon>Endopterygota</taxon>
        <taxon>Coleoptera</taxon>
        <taxon>Polyphaga</taxon>
        <taxon>Cucujiformia</taxon>
        <taxon>Curculionidae</taxon>
        <taxon>Scolytinae</taxon>
        <taxon>Hypothenemus</taxon>
    </lineage>
</organism>
<proteinExistence type="predicted"/>
<dbReference type="EMBL" id="JBDJPC010000013">
    <property type="protein sequence ID" value="KAL1488656.1"/>
    <property type="molecule type" value="Genomic_DNA"/>
</dbReference>
<evidence type="ECO:0000313" key="2">
    <source>
        <dbReference type="EMBL" id="KAL1488656.1"/>
    </source>
</evidence>
<protein>
    <submittedName>
        <fullName evidence="2">Uncharacterized protein</fullName>
    </submittedName>
</protein>
<reference evidence="2 3" key="1">
    <citation type="submission" date="2024-05" db="EMBL/GenBank/DDBJ databases">
        <title>Genetic variation in Jamaican populations of the coffee berry borer (Hypothenemus hampei).</title>
        <authorList>
            <person name="Errbii M."/>
            <person name="Myrie A."/>
        </authorList>
    </citation>
    <scope>NUCLEOTIDE SEQUENCE [LARGE SCALE GENOMIC DNA]</scope>
    <source>
        <strain evidence="2">JA-Hopewell-2020-01-JO</strain>
        <tissue evidence="2">Whole body</tissue>
    </source>
</reference>
<dbReference type="Proteomes" id="UP001566132">
    <property type="component" value="Unassembled WGS sequence"/>
</dbReference>
<dbReference type="AlphaFoldDB" id="A0ABD1E2R3"/>
<accession>A0ABD1E2R3</accession>
<feature type="region of interest" description="Disordered" evidence="1">
    <location>
        <begin position="1"/>
        <end position="109"/>
    </location>
</feature>
<keyword evidence="3" id="KW-1185">Reference proteome</keyword>
<comment type="caution">
    <text evidence="2">The sequence shown here is derived from an EMBL/GenBank/DDBJ whole genome shotgun (WGS) entry which is preliminary data.</text>
</comment>
<feature type="compositionally biased region" description="Polar residues" evidence="1">
    <location>
        <begin position="59"/>
        <end position="68"/>
    </location>
</feature>
<gene>
    <name evidence="2" type="ORF">ABEB36_014456</name>
</gene>
<feature type="compositionally biased region" description="Acidic residues" evidence="1">
    <location>
        <begin position="22"/>
        <end position="58"/>
    </location>
</feature>
<evidence type="ECO:0000256" key="1">
    <source>
        <dbReference type="SAM" id="MobiDB-lite"/>
    </source>
</evidence>
<sequence>MNRRSRVRQASEIQSLYTAADTFDDQESESEAEDIVEEQIDESEEEGADDVEAVESESSDNGNGPSTSKGKRGRPSYLRGKNDFQWSLHMPDSRGKRNKPSYIPTPIGRAATVKSPLEAWSVLFDE</sequence>